<accession>A0AAV1AP54</accession>
<gene>
    <name evidence="1" type="ORF">VFH_IV214040</name>
</gene>
<keyword evidence="2" id="KW-1185">Reference proteome</keyword>
<name>A0AAV1AP54_VICFA</name>
<dbReference type="EMBL" id="OX451739">
    <property type="protein sequence ID" value="CAI8611113.1"/>
    <property type="molecule type" value="Genomic_DNA"/>
</dbReference>
<protein>
    <submittedName>
        <fullName evidence="1">Uncharacterized protein</fullName>
    </submittedName>
</protein>
<proteinExistence type="predicted"/>
<dbReference type="AlphaFoldDB" id="A0AAV1AP54"/>
<reference evidence="1 2" key="1">
    <citation type="submission" date="2023-01" db="EMBL/GenBank/DDBJ databases">
        <authorList>
            <person name="Kreplak J."/>
        </authorList>
    </citation>
    <scope>NUCLEOTIDE SEQUENCE [LARGE SCALE GENOMIC DNA]</scope>
</reference>
<evidence type="ECO:0000313" key="2">
    <source>
        <dbReference type="Proteomes" id="UP001157006"/>
    </source>
</evidence>
<organism evidence="1 2">
    <name type="scientific">Vicia faba</name>
    <name type="common">Broad bean</name>
    <name type="synonym">Faba vulgaris</name>
    <dbReference type="NCBI Taxonomy" id="3906"/>
    <lineage>
        <taxon>Eukaryota</taxon>
        <taxon>Viridiplantae</taxon>
        <taxon>Streptophyta</taxon>
        <taxon>Embryophyta</taxon>
        <taxon>Tracheophyta</taxon>
        <taxon>Spermatophyta</taxon>
        <taxon>Magnoliopsida</taxon>
        <taxon>eudicotyledons</taxon>
        <taxon>Gunneridae</taxon>
        <taxon>Pentapetalae</taxon>
        <taxon>rosids</taxon>
        <taxon>fabids</taxon>
        <taxon>Fabales</taxon>
        <taxon>Fabaceae</taxon>
        <taxon>Papilionoideae</taxon>
        <taxon>50 kb inversion clade</taxon>
        <taxon>NPAAA clade</taxon>
        <taxon>Hologalegina</taxon>
        <taxon>IRL clade</taxon>
        <taxon>Fabeae</taxon>
        <taxon>Vicia</taxon>
    </lineage>
</organism>
<dbReference type="Proteomes" id="UP001157006">
    <property type="component" value="Chromosome 4"/>
</dbReference>
<sequence>MNNIVPQDIADSSIYIVPEDVADSSVNSEPEETDVADKGNRFSKSSFGSPRASVFYLHNLVVSSTTSLAFNNTSSVKLLVSKNSGLFLLSRDGEFVTVMLSGINRQNS</sequence>
<evidence type="ECO:0000313" key="1">
    <source>
        <dbReference type="EMBL" id="CAI8611113.1"/>
    </source>
</evidence>